<reference evidence="6 7" key="1">
    <citation type="submission" date="2024-09" db="EMBL/GenBank/DDBJ databases">
        <authorList>
            <person name="Sun Q."/>
            <person name="Mori K."/>
        </authorList>
    </citation>
    <scope>NUCLEOTIDE SEQUENCE [LARGE SCALE GENOMIC DNA]</scope>
    <source>
        <strain evidence="6 7">CCM 4839</strain>
    </source>
</reference>
<evidence type="ECO:0000313" key="7">
    <source>
        <dbReference type="Proteomes" id="UP001589818"/>
    </source>
</evidence>
<organism evidence="6 7">
    <name type="scientific">Paenibacillus mendelii</name>
    <dbReference type="NCBI Taxonomy" id="206163"/>
    <lineage>
        <taxon>Bacteria</taxon>
        <taxon>Bacillati</taxon>
        <taxon>Bacillota</taxon>
        <taxon>Bacilli</taxon>
        <taxon>Bacillales</taxon>
        <taxon>Paenibacillaceae</taxon>
        <taxon>Paenibacillus</taxon>
    </lineage>
</organism>
<evidence type="ECO:0000313" key="6">
    <source>
        <dbReference type="EMBL" id="MFC0393369.1"/>
    </source>
</evidence>
<evidence type="ECO:0000256" key="3">
    <source>
        <dbReference type="ARBA" id="ARBA00023002"/>
    </source>
</evidence>
<evidence type="ECO:0008006" key="8">
    <source>
        <dbReference type="Google" id="ProtNLM"/>
    </source>
</evidence>
<feature type="compositionally biased region" description="Basic and acidic residues" evidence="4">
    <location>
        <begin position="41"/>
        <end position="57"/>
    </location>
</feature>
<accession>A0ABV6JBS2</accession>
<dbReference type="Proteomes" id="UP001589818">
    <property type="component" value="Unassembled WGS sequence"/>
</dbReference>
<dbReference type="RefSeq" id="WP_204821567.1">
    <property type="nucleotide sequence ID" value="NZ_JANHOF010000014.1"/>
</dbReference>
<keyword evidence="2" id="KW-0533">Nickel</keyword>
<evidence type="ECO:0000256" key="1">
    <source>
        <dbReference type="ARBA" id="ARBA00022485"/>
    </source>
</evidence>
<keyword evidence="7" id="KW-1185">Reference proteome</keyword>
<feature type="compositionally biased region" description="Polar residues" evidence="4">
    <location>
        <begin position="29"/>
        <end position="40"/>
    </location>
</feature>
<keyword evidence="5" id="KW-0732">Signal</keyword>
<protein>
    <recommendedName>
        <fullName evidence="8">DUF2680 domain-containing protein</fullName>
    </recommendedName>
</protein>
<name>A0ABV6JBS2_9BACL</name>
<keyword evidence="1" id="KW-0479">Metal-binding</keyword>
<feature type="region of interest" description="Disordered" evidence="4">
    <location>
        <begin position="29"/>
        <end position="57"/>
    </location>
</feature>
<dbReference type="InterPro" id="IPR016101">
    <property type="entry name" value="CO_DH_a-bundle"/>
</dbReference>
<gene>
    <name evidence="6" type="ORF">ACFFJ8_18565</name>
</gene>
<keyword evidence="1" id="KW-0004">4Fe-4S</keyword>
<keyword evidence="1" id="KW-0411">Iron-sulfur</keyword>
<sequence>MNKTWIRSIVLTAAGALVLAAVPAFAQNETNPPSGSSPQVEQHHMDRHQWKAGSEKHKARKLEHLKEAAAYFGISTEGKTAEQLHEELKAARTKDQAKWERFKAEHKAKHMAKLQETAKSLGISTEGKSHKQLCHEIHEARANKSKGKDGAAKPE</sequence>
<evidence type="ECO:0000256" key="4">
    <source>
        <dbReference type="SAM" id="MobiDB-lite"/>
    </source>
</evidence>
<keyword evidence="3" id="KW-0560">Oxidoreductase</keyword>
<keyword evidence="1" id="KW-0408">Iron</keyword>
<feature type="chain" id="PRO_5047459597" description="DUF2680 domain-containing protein" evidence="5">
    <location>
        <begin position="27"/>
        <end position="155"/>
    </location>
</feature>
<dbReference type="Gene3D" id="1.20.1270.30">
    <property type="match status" value="1"/>
</dbReference>
<feature type="signal peptide" evidence="5">
    <location>
        <begin position="1"/>
        <end position="26"/>
    </location>
</feature>
<evidence type="ECO:0000256" key="5">
    <source>
        <dbReference type="SAM" id="SignalP"/>
    </source>
</evidence>
<dbReference type="EMBL" id="JBHLVF010000033">
    <property type="protein sequence ID" value="MFC0393369.1"/>
    <property type="molecule type" value="Genomic_DNA"/>
</dbReference>
<evidence type="ECO:0000256" key="2">
    <source>
        <dbReference type="ARBA" id="ARBA00022596"/>
    </source>
</evidence>
<comment type="caution">
    <text evidence="6">The sequence shown here is derived from an EMBL/GenBank/DDBJ whole genome shotgun (WGS) entry which is preliminary data.</text>
</comment>
<proteinExistence type="predicted"/>